<dbReference type="EMBL" id="FUKR01000003">
    <property type="protein sequence ID" value="SJN16193.1"/>
    <property type="molecule type" value="Genomic_DNA"/>
</dbReference>
<evidence type="ECO:0000313" key="1">
    <source>
        <dbReference type="EMBL" id="SJN16193.1"/>
    </source>
</evidence>
<dbReference type="RefSeq" id="WP_087135717.1">
    <property type="nucleotide sequence ID" value="NZ_FUKR01000003.1"/>
</dbReference>
<gene>
    <name evidence="1" type="ORF">FM119_00410</name>
</gene>
<dbReference type="Proteomes" id="UP000196778">
    <property type="component" value="Unassembled WGS sequence"/>
</dbReference>
<dbReference type="Gene3D" id="3.30.1310.10">
    <property type="entry name" value="Nucleoid-associated protein YbaB-like domain"/>
    <property type="match status" value="1"/>
</dbReference>
<protein>
    <recommendedName>
        <fullName evidence="3">YbaB/EbfC DNA-binding family protein</fullName>
    </recommendedName>
</protein>
<accession>A0A1R4IA70</accession>
<organism evidence="1 2">
    <name type="scientific">Mycetocola reblochoni REB411</name>
    <dbReference type="NCBI Taxonomy" id="1255698"/>
    <lineage>
        <taxon>Bacteria</taxon>
        <taxon>Bacillati</taxon>
        <taxon>Actinomycetota</taxon>
        <taxon>Actinomycetes</taxon>
        <taxon>Micrococcales</taxon>
        <taxon>Microbacteriaceae</taxon>
        <taxon>Mycetocola</taxon>
    </lineage>
</organism>
<evidence type="ECO:0008006" key="3">
    <source>
        <dbReference type="Google" id="ProtNLM"/>
    </source>
</evidence>
<reference evidence="2" key="1">
    <citation type="submission" date="2017-02" db="EMBL/GenBank/DDBJ databases">
        <authorList>
            <person name="Dridi B."/>
        </authorList>
    </citation>
    <scope>NUCLEOTIDE SEQUENCE [LARGE SCALE GENOMIC DNA]</scope>
    <source>
        <strain evidence="2">EB411</strain>
    </source>
</reference>
<keyword evidence="2" id="KW-1185">Reference proteome</keyword>
<sequence>MRFDETDIEQMMAELRGSHGELERAAAEMEAVTATSTSKDRVFSATVDGHGRLGELRITGQAWRELSAKELGARIVAVVTQAQADAAERTASLLAGLAPAGTDPATGLPSELDMESMLRGLVEQFEGHDDER</sequence>
<dbReference type="OrthoDB" id="5118533at2"/>
<dbReference type="InterPro" id="IPR004401">
    <property type="entry name" value="YbaB/EbfC"/>
</dbReference>
<dbReference type="Pfam" id="PF02575">
    <property type="entry name" value="YbaB_DNA_bd"/>
    <property type="match status" value="1"/>
</dbReference>
<evidence type="ECO:0000313" key="2">
    <source>
        <dbReference type="Proteomes" id="UP000196778"/>
    </source>
</evidence>
<name>A0A1R4IA70_9MICO</name>
<dbReference type="GO" id="GO:0003677">
    <property type="term" value="F:DNA binding"/>
    <property type="evidence" value="ECO:0007669"/>
    <property type="project" value="InterPro"/>
</dbReference>
<dbReference type="InterPro" id="IPR036894">
    <property type="entry name" value="YbaB-like_sf"/>
</dbReference>
<dbReference type="AlphaFoldDB" id="A0A1R4IA70"/>
<proteinExistence type="predicted"/>
<dbReference type="SUPFAM" id="SSF82607">
    <property type="entry name" value="YbaB-like"/>
    <property type="match status" value="1"/>
</dbReference>